<feature type="compositionally biased region" description="Basic and acidic residues" evidence="1">
    <location>
        <begin position="65"/>
        <end position="77"/>
    </location>
</feature>
<feature type="compositionally biased region" description="Polar residues" evidence="1">
    <location>
        <begin position="472"/>
        <end position="488"/>
    </location>
</feature>
<feature type="compositionally biased region" description="Acidic residues" evidence="1">
    <location>
        <begin position="108"/>
        <end position="117"/>
    </location>
</feature>
<sequence>MMQLLSVEIKFNSVMERNKEFRRATVDCINGLPRRRQRITTLRDSPEDERQMELQETLRLRDRERLQKKDRDRNREFLKRRRVDRQHRIRNGGGGGESYGENESTGSSDEEYYEKDEETLKIHQPNRRSVRTLRTSPGHRGAADEIIGVPVPRRARSSLTKRLHDYWSSGGDGFTEDLKNKKIVEPVTRIFYSASNSRPCSVIQDDIEIEVAEALFDLMKQNQSSKKLDRDSRENTVDNKLRIIKDEVGGAENSAFSIQNEQSIRVDAETITVDSIEEVKKEKRIEKEKFQDDSTRELLSGNGFLSKGKVASPKESDSPSRVKVNACDIQDQTVTKADYEAVVVETKKETKLEIDLMALPPFPSSPERDLLVDMTPDPKAMAKHGQEKGETNLKEKIGAVCNQLPNLDVSLVSEEGNKPRQPGRKEQKNQFLLAAPTSLSPFPMPTNGSTGVLPHLGYMRSIQPGLPIDGSARSSLAVQPPQFKSSQPRSKRCSTHQYIAHNIHYHQQLIKKSLVSGPTGASHLYETRPLNLNSMSLTQKFVPGNPLIEHLQVEQNFATVSVGGGRDKKSDVAAALNTSASNKLVPQQAIHQAPANNILHCPAFYFPLGGIASLPSNLPGKEASVNFNHLKLPPNEAAPYMAIFPKNGGPIPISQAPTLPVFSSSFYSSQSQQQLSLPHSLVQSVSQNTSTSNSLSSHKPPTSTKISDNPKPMNFTMIPHGTTSDLQNGPKGRELIPQAYAMSFGSNASTNPAFSFSSSSPPIFHMLPDIAQNGYQMARQSNFQTSEGKSATRFSNLDNELKGILGKSPDSSAVSVTIPNFQQHLHQEQLIQLQKHHMQQMNNNAVFTRFDTPQWVNLSRTAAAPELKSSQGGQTRVPFGNSSFHGQHRNSSISRNRVGSPRNASAVGSKTLALPMSSQQADDSSSNGPTCQKSSPDCRRNVPSILITCPPTQLSELKY</sequence>
<evidence type="ECO:0000313" key="2">
    <source>
        <dbReference type="EMBL" id="KAL3827942.1"/>
    </source>
</evidence>
<dbReference type="InterPro" id="IPR039317">
    <property type="entry name" value="TIC"/>
</dbReference>
<proteinExistence type="predicted"/>
<feature type="region of interest" description="Disordered" evidence="1">
    <location>
        <begin position="301"/>
        <end position="322"/>
    </location>
</feature>
<evidence type="ECO:0000313" key="3">
    <source>
        <dbReference type="Proteomes" id="UP001634393"/>
    </source>
</evidence>
<feature type="region of interest" description="Disordered" evidence="1">
    <location>
        <begin position="865"/>
        <end position="943"/>
    </location>
</feature>
<evidence type="ECO:0000256" key="1">
    <source>
        <dbReference type="SAM" id="MobiDB-lite"/>
    </source>
</evidence>
<feature type="compositionally biased region" description="Polar residues" evidence="1">
    <location>
        <begin position="916"/>
        <end position="935"/>
    </location>
</feature>
<feature type="compositionally biased region" description="Basic residues" evidence="1">
    <location>
        <begin position="78"/>
        <end position="90"/>
    </location>
</feature>
<dbReference type="Proteomes" id="UP001634393">
    <property type="component" value="Unassembled WGS sequence"/>
</dbReference>
<accession>A0ABD3STK6</accession>
<dbReference type="AlphaFoldDB" id="A0ABD3STK6"/>
<feature type="compositionally biased region" description="Polar residues" evidence="1">
    <location>
        <begin position="868"/>
        <end position="908"/>
    </location>
</feature>
<feature type="compositionally biased region" description="Low complexity" evidence="1">
    <location>
        <begin position="678"/>
        <end position="697"/>
    </location>
</feature>
<reference evidence="2 3" key="1">
    <citation type="submission" date="2024-12" db="EMBL/GenBank/DDBJ databases">
        <title>The unique morphological basis and parallel evolutionary history of personate flowers in Penstemon.</title>
        <authorList>
            <person name="Depatie T.H."/>
            <person name="Wessinger C.A."/>
        </authorList>
    </citation>
    <scope>NUCLEOTIDE SEQUENCE [LARGE SCALE GENOMIC DNA]</scope>
    <source>
        <strain evidence="2">WTNN_2</strain>
        <tissue evidence="2">Leaf</tissue>
    </source>
</reference>
<gene>
    <name evidence="2" type="ORF">ACJIZ3_016744</name>
</gene>
<keyword evidence="3" id="KW-1185">Reference proteome</keyword>
<dbReference type="PANTHER" id="PTHR34798:SF2">
    <property type="entry name" value="PROTEIN TIME FOR COFFEE"/>
    <property type="match status" value="1"/>
</dbReference>
<organism evidence="2 3">
    <name type="scientific">Penstemon smallii</name>
    <dbReference type="NCBI Taxonomy" id="265156"/>
    <lineage>
        <taxon>Eukaryota</taxon>
        <taxon>Viridiplantae</taxon>
        <taxon>Streptophyta</taxon>
        <taxon>Embryophyta</taxon>
        <taxon>Tracheophyta</taxon>
        <taxon>Spermatophyta</taxon>
        <taxon>Magnoliopsida</taxon>
        <taxon>eudicotyledons</taxon>
        <taxon>Gunneridae</taxon>
        <taxon>Pentapetalae</taxon>
        <taxon>asterids</taxon>
        <taxon>lamiids</taxon>
        <taxon>Lamiales</taxon>
        <taxon>Plantaginaceae</taxon>
        <taxon>Cheloneae</taxon>
        <taxon>Penstemon</taxon>
    </lineage>
</organism>
<feature type="region of interest" description="Disordered" evidence="1">
    <location>
        <begin position="678"/>
        <end position="713"/>
    </location>
</feature>
<feature type="region of interest" description="Disordered" evidence="1">
    <location>
        <begin position="65"/>
        <end position="124"/>
    </location>
</feature>
<feature type="region of interest" description="Disordered" evidence="1">
    <location>
        <begin position="470"/>
        <end position="491"/>
    </location>
</feature>
<dbReference type="EMBL" id="JBJXBP010000005">
    <property type="protein sequence ID" value="KAL3827942.1"/>
    <property type="molecule type" value="Genomic_DNA"/>
</dbReference>
<protein>
    <submittedName>
        <fullName evidence="2">Uncharacterized protein</fullName>
    </submittedName>
</protein>
<comment type="caution">
    <text evidence="2">The sequence shown here is derived from an EMBL/GenBank/DDBJ whole genome shotgun (WGS) entry which is preliminary data.</text>
</comment>
<dbReference type="PANTHER" id="PTHR34798">
    <property type="entry name" value="PROTEIN TIME FOR COFFEE"/>
    <property type="match status" value="1"/>
</dbReference>
<name>A0ABD3STK6_9LAMI</name>